<protein>
    <submittedName>
        <fullName evidence="2">Uncharacterized protein</fullName>
    </submittedName>
</protein>
<dbReference type="EMBL" id="MKGL01000064">
    <property type="protein sequence ID" value="RNF08533.1"/>
    <property type="molecule type" value="Genomic_DNA"/>
</dbReference>
<dbReference type="AlphaFoldDB" id="A0A3R7M3V1"/>
<comment type="caution">
    <text evidence="2">The sequence shown here is derived from an EMBL/GenBank/DDBJ whole genome shotgun (WGS) entry which is preliminary data.</text>
</comment>
<keyword evidence="3" id="KW-1185">Reference proteome</keyword>
<sequence length="146" mass="16997">MVRLNLLWGKLQQLLRRPCFFFCFPLPLLWKTRKKAVTADTTHAILLGRESVEQRCTVFPYAGRLFLQHVFLTRQLCATPDRALYLRRLVPRPRGGNARVSGQRHGEAECWRTGRRRQAGPPTDDCPRGRTPPVKRYNTVRCVRRA</sequence>
<evidence type="ECO:0000313" key="3">
    <source>
        <dbReference type="Proteomes" id="UP000283634"/>
    </source>
</evidence>
<organism evidence="2 3">
    <name type="scientific">Trypanosoma rangeli</name>
    <dbReference type="NCBI Taxonomy" id="5698"/>
    <lineage>
        <taxon>Eukaryota</taxon>
        <taxon>Discoba</taxon>
        <taxon>Euglenozoa</taxon>
        <taxon>Kinetoplastea</taxon>
        <taxon>Metakinetoplastina</taxon>
        <taxon>Trypanosomatida</taxon>
        <taxon>Trypanosomatidae</taxon>
        <taxon>Trypanosoma</taxon>
        <taxon>Herpetosoma</taxon>
    </lineage>
</organism>
<evidence type="ECO:0000256" key="1">
    <source>
        <dbReference type="SAM" id="MobiDB-lite"/>
    </source>
</evidence>
<reference evidence="2 3" key="1">
    <citation type="journal article" date="2018" name="BMC Genomics">
        <title>Genomic comparison of Trypanosoma conorhini and Trypanosoma rangeli to Trypanosoma cruzi strains of high and low virulence.</title>
        <authorList>
            <person name="Bradwell K.R."/>
            <person name="Koparde V.N."/>
            <person name="Matveyev A.V."/>
            <person name="Serrano M.G."/>
            <person name="Alves J.M."/>
            <person name="Parikh H."/>
            <person name="Huang B."/>
            <person name="Lee V."/>
            <person name="Espinosa-Alvarez O."/>
            <person name="Ortiz P.A."/>
            <person name="Costa-Martins A.G."/>
            <person name="Teixeira M.M."/>
            <person name="Buck G.A."/>
        </authorList>
    </citation>
    <scope>NUCLEOTIDE SEQUENCE [LARGE SCALE GENOMIC DNA]</scope>
    <source>
        <strain evidence="2 3">AM80</strain>
    </source>
</reference>
<gene>
    <name evidence="2" type="ORF">TraAM80_02770</name>
</gene>
<proteinExistence type="predicted"/>
<dbReference type="RefSeq" id="XP_029240452.1">
    <property type="nucleotide sequence ID" value="XM_029379761.1"/>
</dbReference>
<dbReference type="GeneID" id="40326703"/>
<feature type="region of interest" description="Disordered" evidence="1">
    <location>
        <begin position="113"/>
        <end position="132"/>
    </location>
</feature>
<evidence type="ECO:0000313" key="2">
    <source>
        <dbReference type="EMBL" id="RNF08533.1"/>
    </source>
</evidence>
<name>A0A3R7M3V1_TRYRA</name>
<accession>A0A3R7M3V1</accession>
<dbReference type="Proteomes" id="UP000283634">
    <property type="component" value="Unassembled WGS sequence"/>
</dbReference>